<protein>
    <recommendedName>
        <fullName evidence="3">ubiquitinyl hydrolase 1</fullName>
        <ecNumber evidence="3">3.4.19.12</ecNumber>
    </recommendedName>
</protein>
<dbReference type="InterPro" id="IPR050164">
    <property type="entry name" value="Peptidase_C19"/>
</dbReference>
<keyword evidence="7" id="KW-0788">Thiol protease</keyword>
<evidence type="ECO:0000313" key="10">
    <source>
        <dbReference type="Proteomes" id="UP001244341"/>
    </source>
</evidence>
<dbReference type="PROSITE" id="PS00973">
    <property type="entry name" value="USP_2"/>
    <property type="match status" value="1"/>
</dbReference>
<dbReference type="PANTHER" id="PTHR24006">
    <property type="entry name" value="UBIQUITIN CARBOXYL-TERMINAL HYDROLASE"/>
    <property type="match status" value="1"/>
</dbReference>
<evidence type="ECO:0000256" key="4">
    <source>
        <dbReference type="ARBA" id="ARBA00022670"/>
    </source>
</evidence>
<keyword evidence="10" id="KW-1185">Reference proteome</keyword>
<comment type="similarity">
    <text evidence="2">Belongs to the peptidase C19 family.</text>
</comment>
<dbReference type="InterPro" id="IPR038765">
    <property type="entry name" value="Papain-like_cys_pep_sf"/>
</dbReference>
<keyword evidence="4" id="KW-0645">Protease</keyword>
<keyword evidence="6" id="KW-0378">Hydrolase</keyword>
<dbReference type="InterPro" id="IPR028889">
    <property type="entry name" value="USP"/>
</dbReference>
<evidence type="ECO:0000256" key="6">
    <source>
        <dbReference type="ARBA" id="ARBA00022801"/>
    </source>
</evidence>
<dbReference type="EC" id="3.4.19.12" evidence="3"/>
<dbReference type="PANTHER" id="PTHR24006:SF758">
    <property type="entry name" value="UBIQUITIN CARBOXYL-TERMINAL HYDROLASE 36"/>
    <property type="match status" value="1"/>
</dbReference>
<evidence type="ECO:0000256" key="1">
    <source>
        <dbReference type="ARBA" id="ARBA00000707"/>
    </source>
</evidence>
<accession>A0ABY8U093</accession>
<keyword evidence="5" id="KW-0833">Ubl conjugation pathway</keyword>
<dbReference type="EMBL" id="CP126213">
    <property type="protein sequence ID" value="WIA14857.1"/>
    <property type="molecule type" value="Genomic_DNA"/>
</dbReference>
<evidence type="ECO:0000256" key="3">
    <source>
        <dbReference type="ARBA" id="ARBA00012759"/>
    </source>
</evidence>
<dbReference type="Proteomes" id="UP001244341">
    <property type="component" value="Chromosome 6b"/>
</dbReference>
<dbReference type="SUPFAM" id="SSF54001">
    <property type="entry name" value="Cysteine proteinases"/>
    <property type="match status" value="1"/>
</dbReference>
<dbReference type="Gene3D" id="3.90.70.10">
    <property type="entry name" value="Cysteine proteinases"/>
    <property type="match status" value="1"/>
</dbReference>
<evidence type="ECO:0000313" key="9">
    <source>
        <dbReference type="EMBL" id="WIA14857.1"/>
    </source>
</evidence>
<dbReference type="PROSITE" id="PS50235">
    <property type="entry name" value="USP_3"/>
    <property type="match status" value="1"/>
</dbReference>
<gene>
    <name evidence="9" type="ORF">OEZ85_001575</name>
</gene>
<proteinExistence type="inferred from homology"/>
<reference evidence="9 10" key="1">
    <citation type="submission" date="2023-05" db="EMBL/GenBank/DDBJ databases">
        <title>A 100% complete, gapless, phased diploid assembly of the Scenedesmus obliquus UTEX 3031 genome.</title>
        <authorList>
            <person name="Biondi T.C."/>
            <person name="Hanschen E.R."/>
            <person name="Kwon T."/>
            <person name="Eng W."/>
            <person name="Kruse C.P.S."/>
            <person name="Koehler S.I."/>
            <person name="Kunde Y."/>
            <person name="Gleasner C.D."/>
            <person name="You Mak K.T."/>
            <person name="Polle J."/>
            <person name="Hovde B.T."/>
            <person name="Starkenburg S.R."/>
        </authorList>
    </citation>
    <scope>NUCLEOTIDE SEQUENCE [LARGE SCALE GENOMIC DNA]</scope>
    <source>
        <strain evidence="9 10">DOE0152z</strain>
    </source>
</reference>
<dbReference type="InterPro" id="IPR018200">
    <property type="entry name" value="USP_CS"/>
</dbReference>
<sequence length="304" mass="32852">MERSLLRAAGTYNPQKPPRHPRTLVNALFGLILQSTVTCCSCRHVSASFDPAMDLSLELGGCASVEDALRRFTAVERLDGDNKYRCEGCKQLVPAVKQMTIYDDPNVLVIHLKRFDGIFGGKVSRAIDFGMTLDLEPFVCSRRRCRTSSSSSKGGSSSSMHSNGSAGSAALLNGCSSSSCDSQGGPCSSNGHSSAANNACGCSKQQQQQRQRADDTRSSRGEYVLHGVLVHDGFSANSGHYYSYVRDGVPPHGHWHCMNDSQVYRVAEATVLKQAAYVLFYRLARQVFAQLLGRSGGGEEPAAQ</sequence>
<name>A0ABY8U093_TETOB</name>
<comment type="catalytic activity">
    <reaction evidence="1">
        <text>Thiol-dependent hydrolysis of ester, thioester, amide, peptide and isopeptide bonds formed by the C-terminal Gly of ubiquitin (a 76-residue protein attached to proteins as an intracellular targeting signal).</text>
        <dbReference type="EC" id="3.4.19.12"/>
    </reaction>
</comment>
<organism evidence="9 10">
    <name type="scientific">Tetradesmus obliquus</name>
    <name type="common">Green alga</name>
    <name type="synonym">Acutodesmus obliquus</name>
    <dbReference type="NCBI Taxonomy" id="3088"/>
    <lineage>
        <taxon>Eukaryota</taxon>
        <taxon>Viridiplantae</taxon>
        <taxon>Chlorophyta</taxon>
        <taxon>core chlorophytes</taxon>
        <taxon>Chlorophyceae</taxon>
        <taxon>CS clade</taxon>
        <taxon>Sphaeropleales</taxon>
        <taxon>Scenedesmaceae</taxon>
        <taxon>Tetradesmus</taxon>
    </lineage>
</organism>
<evidence type="ECO:0000256" key="2">
    <source>
        <dbReference type="ARBA" id="ARBA00009085"/>
    </source>
</evidence>
<evidence type="ECO:0000256" key="5">
    <source>
        <dbReference type="ARBA" id="ARBA00022786"/>
    </source>
</evidence>
<dbReference type="Pfam" id="PF00443">
    <property type="entry name" value="UCH"/>
    <property type="match status" value="1"/>
</dbReference>
<dbReference type="InterPro" id="IPR001394">
    <property type="entry name" value="Peptidase_C19_UCH"/>
</dbReference>
<feature type="domain" description="USP" evidence="8">
    <location>
        <begin position="1"/>
        <end position="284"/>
    </location>
</feature>
<evidence type="ECO:0000259" key="8">
    <source>
        <dbReference type="PROSITE" id="PS50235"/>
    </source>
</evidence>
<evidence type="ECO:0000256" key="7">
    <source>
        <dbReference type="ARBA" id="ARBA00022807"/>
    </source>
</evidence>